<evidence type="ECO:0000313" key="7">
    <source>
        <dbReference type="Proteomes" id="UP001156690"/>
    </source>
</evidence>
<dbReference type="Gene3D" id="3.30.1240.10">
    <property type="match status" value="1"/>
</dbReference>
<dbReference type="GO" id="GO:0016791">
    <property type="term" value="F:phosphatase activity"/>
    <property type="evidence" value="ECO:0007669"/>
    <property type="project" value="UniProtKB-ARBA"/>
</dbReference>
<evidence type="ECO:0000256" key="4">
    <source>
        <dbReference type="ARBA" id="ARBA00022842"/>
    </source>
</evidence>
<keyword evidence="2" id="KW-0479">Metal-binding</keyword>
<dbReference type="CDD" id="cd07516">
    <property type="entry name" value="HAD_Pase"/>
    <property type="match status" value="1"/>
</dbReference>
<comment type="similarity">
    <text evidence="5">Belongs to the HAD-like hydrolase superfamily. Cof family.</text>
</comment>
<keyword evidence="3" id="KW-0378">Hydrolase</keyword>
<dbReference type="EMBL" id="BSNX01000013">
    <property type="protein sequence ID" value="GLQ72310.1"/>
    <property type="molecule type" value="Genomic_DNA"/>
</dbReference>
<dbReference type="NCBIfam" id="TIGR01484">
    <property type="entry name" value="HAD-SF-IIB"/>
    <property type="match status" value="1"/>
</dbReference>
<reference evidence="7" key="1">
    <citation type="journal article" date="2019" name="Int. J. Syst. Evol. Microbiol.">
        <title>The Global Catalogue of Microorganisms (GCM) 10K type strain sequencing project: providing services to taxonomists for standard genome sequencing and annotation.</title>
        <authorList>
            <consortium name="The Broad Institute Genomics Platform"/>
            <consortium name="The Broad Institute Genome Sequencing Center for Infectious Disease"/>
            <person name="Wu L."/>
            <person name="Ma J."/>
        </authorList>
    </citation>
    <scope>NUCLEOTIDE SEQUENCE [LARGE SCALE GENOMIC DNA]</scope>
    <source>
        <strain evidence="7">NBRC 15640</strain>
    </source>
</reference>
<dbReference type="GO" id="GO:0000287">
    <property type="term" value="F:magnesium ion binding"/>
    <property type="evidence" value="ECO:0007669"/>
    <property type="project" value="UniProtKB-ARBA"/>
</dbReference>
<name>A0AAV5NNV3_9VIBR</name>
<dbReference type="NCBIfam" id="TIGR00099">
    <property type="entry name" value="Cof-subfamily"/>
    <property type="match status" value="1"/>
</dbReference>
<sequence length="266" mass="29529">MFQAIVSDLDGTLLNSQGELSRETIQVLEDFHQDGVTVMVATGRFDTDARRALTGLSFNPVIVSCNGAMIKGAESYAQFTQCLPITLSESLLNRVIDLPFHITVFSEKGWHMVEENPFFEEYIAQSGLTCDYITEEEIKSIEALKILLQGSEEQVNHYCMILKEEFGEHTNICKSSPNTIDIVMKGLSKAEAIKHFLSKKGITMNDVVAFGDAMNDLEMLQQAGEGVVMGNAMHELVEAIPQCTRTRSNDENGVAYFLTALKETEV</sequence>
<keyword evidence="4" id="KW-0460">Magnesium</keyword>
<evidence type="ECO:0000256" key="3">
    <source>
        <dbReference type="ARBA" id="ARBA00022801"/>
    </source>
</evidence>
<dbReference type="SUPFAM" id="SSF56784">
    <property type="entry name" value="HAD-like"/>
    <property type="match status" value="1"/>
</dbReference>
<comment type="caution">
    <text evidence="6">The sequence shown here is derived from an EMBL/GenBank/DDBJ whole genome shotgun (WGS) entry which is preliminary data.</text>
</comment>
<dbReference type="RefSeq" id="WP_126608786.1">
    <property type="nucleotide sequence ID" value="NZ_AP025145.1"/>
</dbReference>
<dbReference type="PROSITE" id="PS01229">
    <property type="entry name" value="COF_2"/>
    <property type="match status" value="1"/>
</dbReference>
<evidence type="ECO:0000313" key="6">
    <source>
        <dbReference type="EMBL" id="GLQ72310.1"/>
    </source>
</evidence>
<evidence type="ECO:0000256" key="2">
    <source>
        <dbReference type="ARBA" id="ARBA00022723"/>
    </source>
</evidence>
<dbReference type="AlphaFoldDB" id="A0AAV5NNV3"/>
<dbReference type="InterPro" id="IPR006379">
    <property type="entry name" value="HAD-SF_hydro_IIB"/>
</dbReference>
<protein>
    <submittedName>
        <fullName evidence="6">Haloacid dehalogenase</fullName>
    </submittedName>
</protein>
<evidence type="ECO:0000256" key="1">
    <source>
        <dbReference type="ARBA" id="ARBA00001946"/>
    </source>
</evidence>
<dbReference type="SFLD" id="SFLDG01140">
    <property type="entry name" value="C2.B:_Phosphomannomutase_and_P"/>
    <property type="match status" value="1"/>
</dbReference>
<organism evidence="6 7">
    <name type="scientific">Vibrio penaeicida</name>
    <dbReference type="NCBI Taxonomy" id="104609"/>
    <lineage>
        <taxon>Bacteria</taxon>
        <taxon>Pseudomonadati</taxon>
        <taxon>Pseudomonadota</taxon>
        <taxon>Gammaproteobacteria</taxon>
        <taxon>Vibrionales</taxon>
        <taxon>Vibrionaceae</taxon>
        <taxon>Vibrio</taxon>
    </lineage>
</organism>
<dbReference type="InterPro" id="IPR036412">
    <property type="entry name" value="HAD-like_sf"/>
</dbReference>
<dbReference type="Pfam" id="PF08282">
    <property type="entry name" value="Hydrolase_3"/>
    <property type="match status" value="1"/>
</dbReference>
<dbReference type="PANTHER" id="PTHR47267">
    <property type="match status" value="1"/>
</dbReference>
<dbReference type="PANTHER" id="PTHR47267:SF4">
    <property type="entry name" value="PYRIDOXAL PHOSPHATE PHOSPHATASE YIGL"/>
    <property type="match status" value="1"/>
</dbReference>
<gene>
    <name evidence="6" type="ORF">GCM10007932_16700</name>
</gene>
<dbReference type="Proteomes" id="UP001156690">
    <property type="component" value="Unassembled WGS sequence"/>
</dbReference>
<evidence type="ECO:0000256" key="5">
    <source>
        <dbReference type="ARBA" id="ARBA00034778"/>
    </source>
</evidence>
<dbReference type="SFLD" id="SFLDS00003">
    <property type="entry name" value="Haloacid_Dehalogenase"/>
    <property type="match status" value="1"/>
</dbReference>
<accession>A0AAV5NNV3</accession>
<dbReference type="PROSITE" id="PS01228">
    <property type="entry name" value="COF_1"/>
    <property type="match status" value="1"/>
</dbReference>
<comment type="cofactor">
    <cofactor evidence="1">
        <name>Mg(2+)</name>
        <dbReference type="ChEBI" id="CHEBI:18420"/>
    </cofactor>
</comment>
<dbReference type="InterPro" id="IPR023214">
    <property type="entry name" value="HAD_sf"/>
</dbReference>
<dbReference type="InterPro" id="IPR000150">
    <property type="entry name" value="Cof"/>
</dbReference>
<dbReference type="Gene3D" id="3.40.50.1000">
    <property type="entry name" value="HAD superfamily/HAD-like"/>
    <property type="match status" value="1"/>
</dbReference>
<keyword evidence="7" id="KW-1185">Reference proteome</keyword>
<proteinExistence type="inferred from homology"/>